<name>A0ABV1BCF4_9FIRM</name>
<evidence type="ECO:0000256" key="1">
    <source>
        <dbReference type="SAM" id="SignalP"/>
    </source>
</evidence>
<keyword evidence="3" id="KW-1185">Reference proteome</keyword>
<reference evidence="2 3" key="1">
    <citation type="submission" date="2024-03" db="EMBL/GenBank/DDBJ databases">
        <title>Human intestinal bacterial collection.</title>
        <authorList>
            <person name="Pauvert C."/>
            <person name="Hitch T.C.A."/>
            <person name="Clavel T."/>
        </authorList>
    </citation>
    <scope>NUCLEOTIDE SEQUENCE [LARGE SCALE GENOMIC DNA]</scope>
    <source>
        <strain evidence="2 3">CLA-JM-H16</strain>
    </source>
</reference>
<proteinExistence type="predicted"/>
<dbReference type="RefSeq" id="WP_349056015.1">
    <property type="nucleotide sequence ID" value="NZ_JBBMEJ010000002.1"/>
</dbReference>
<dbReference type="EMBL" id="JBBMEJ010000002">
    <property type="protein sequence ID" value="MEQ2369920.1"/>
    <property type="molecule type" value="Genomic_DNA"/>
</dbReference>
<organism evidence="2 3">
    <name type="scientific">Blautia aquisgranensis</name>
    <dbReference type="NCBI Taxonomy" id="3133153"/>
    <lineage>
        <taxon>Bacteria</taxon>
        <taxon>Bacillati</taxon>
        <taxon>Bacillota</taxon>
        <taxon>Clostridia</taxon>
        <taxon>Lachnospirales</taxon>
        <taxon>Lachnospiraceae</taxon>
        <taxon>Blautia</taxon>
    </lineage>
</organism>
<dbReference type="PROSITE" id="PS51257">
    <property type="entry name" value="PROKAR_LIPOPROTEIN"/>
    <property type="match status" value="1"/>
</dbReference>
<accession>A0ABV1BCF4</accession>
<sequence>MIKRISILILCCIIFISGCNMTGRDDQKIKKLDPEKLNSETTDINDRADYYEKYVTEPSDHMDEEERSKYRVTLHMVYENAEQYQQDMIIFLRNDNVVQGSMDVGEPDIGLLPGVFRVICMMLEGHDANLGEIEILEPGMEYTLTIDYGQKKAILSDYKKSK</sequence>
<keyword evidence="1" id="KW-0732">Signal</keyword>
<feature type="chain" id="PRO_5045846420" description="Lipoprotein" evidence="1">
    <location>
        <begin position="23"/>
        <end position="162"/>
    </location>
</feature>
<feature type="signal peptide" evidence="1">
    <location>
        <begin position="1"/>
        <end position="22"/>
    </location>
</feature>
<protein>
    <recommendedName>
        <fullName evidence="4">Lipoprotein</fullName>
    </recommendedName>
</protein>
<gene>
    <name evidence="2" type="ORF">WMO28_03010</name>
</gene>
<comment type="caution">
    <text evidence="2">The sequence shown here is derived from an EMBL/GenBank/DDBJ whole genome shotgun (WGS) entry which is preliminary data.</text>
</comment>
<evidence type="ECO:0000313" key="2">
    <source>
        <dbReference type="EMBL" id="MEQ2369920.1"/>
    </source>
</evidence>
<evidence type="ECO:0000313" key="3">
    <source>
        <dbReference type="Proteomes" id="UP001473063"/>
    </source>
</evidence>
<dbReference type="Proteomes" id="UP001473063">
    <property type="component" value="Unassembled WGS sequence"/>
</dbReference>
<evidence type="ECO:0008006" key="4">
    <source>
        <dbReference type="Google" id="ProtNLM"/>
    </source>
</evidence>